<gene>
    <name evidence="1" type="ORF">RHGRI_031727</name>
</gene>
<evidence type="ECO:0000313" key="2">
    <source>
        <dbReference type="Proteomes" id="UP000823749"/>
    </source>
</evidence>
<dbReference type="GO" id="GO:0016881">
    <property type="term" value="F:acid-amino acid ligase activity"/>
    <property type="evidence" value="ECO:0007669"/>
    <property type="project" value="InterPro"/>
</dbReference>
<dbReference type="InterPro" id="IPR036615">
    <property type="entry name" value="Mur_ligase_C_dom_sf"/>
</dbReference>
<evidence type="ECO:0008006" key="3">
    <source>
        <dbReference type="Google" id="ProtNLM"/>
    </source>
</evidence>
<dbReference type="Proteomes" id="UP000823749">
    <property type="component" value="Chromosome 11"/>
</dbReference>
<dbReference type="AlphaFoldDB" id="A0AAV6I8W6"/>
<dbReference type="SUPFAM" id="SSF53244">
    <property type="entry name" value="MurD-like peptide ligases, peptide-binding domain"/>
    <property type="match status" value="1"/>
</dbReference>
<name>A0AAV6I8W6_9ERIC</name>
<dbReference type="Gene3D" id="3.90.190.20">
    <property type="entry name" value="Mur ligase, C-terminal domain"/>
    <property type="match status" value="1"/>
</dbReference>
<reference evidence="1" key="1">
    <citation type="submission" date="2020-08" db="EMBL/GenBank/DDBJ databases">
        <title>Plant Genome Project.</title>
        <authorList>
            <person name="Zhang R.-G."/>
        </authorList>
    </citation>
    <scope>NUCLEOTIDE SEQUENCE</scope>
    <source>
        <strain evidence="1">WSP0</strain>
        <tissue evidence="1">Leaf</tissue>
    </source>
</reference>
<accession>A0AAV6I8W6</accession>
<comment type="caution">
    <text evidence="1">The sequence shown here is derived from an EMBL/GenBank/DDBJ whole genome shotgun (WGS) entry which is preliminary data.</text>
</comment>
<keyword evidence="2" id="KW-1185">Reference proteome</keyword>
<evidence type="ECO:0000313" key="1">
    <source>
        <dbReference type="EMBL" id="KAG5525146.1"/>
    </source>
</evidence>
<sequence length="97" mass="10852">MRESITAFSGVRNAHAKDSAKASIDTIQMAYPKAKLVLVVAMASDKDHSGFARELLSGANLTDRDLREVLKKYRKSCSIRPVESLTRPRKNRLSRGY</sequence>
<dbReference type="EMBL" id="JACTNZ010000011">
    <property type="protein sequence ID" value="KAG5525146.1"/>
    <property type="molecule type" value="Genomic_DNA"/>
</dbReference>
<protein>
    <recommendedName>
        <fullName evidence="3">Annexin</fullName>
    </recommendedName>
</protein>
<organism evidence="1 2">
    <name type="scientific">Rhododendron griersonianum</name>
    <dbReference type="NCBI Taxonomy" id="479676"/>
    <lineage>
        <taxon>Eukaryota</taxon>
        <taxon>Viridiplantae</taxon>
        <taxon>Streptophyta</taxon>
        <taxon>Embryophyta</taxon>
        <taxon>Tracheophyta</taxon>
        <taxon>Spermatophyta</taxon>
        <taxon>Magnoliopsida</taxon>
        <taxon>eudicotyledons</taxon>
        <taxon>Gunneridae</taxon>
        <taxon>Pentapetalae</taxon>
        <taxon>asterids</taxon>
        <taxon>Ericales</taxon>
        <taxon>Ericaceae</taxon>
        <taxon>Ericoideae</taxon>
        <taxon>Rhodoreae</taxon>
        <taxon>Rhododendron</taxon>
    </lineage>
</organism>
<proteinExistence type="predicted"/>